<organism evidence="2 3">
    <name type="scientific">Brassica oleracea var. oleracea</name>
    <dbReference type="NCBI Taxonomy" id="109376"/>
    <lineage>
        <taxon>Eukaryota</taxon>
        <taxon>Viridiplantae</taxon>
        <taxon>Streptophyta</taxon>
        <taxon>Embryophyta</taxon>
        <taxon>Tracheophyta</taxon>
        <taxon>Spermatophyta</taxon>
        <taxon>Magnoliopsida</taxon>
        <taxon>eudicotyledons</taxon>
        <taxon>Gunneridae</taxon>
        <taxon>Pentapetalae</taxon>
        <taxon>rosids</taxon>
        <taxon>malvids</taxon>
        <taxon>Brassicales</taxon>
        <taxon>Brassicaceae</taxon>
        <taxon>Brassiceae</taxon>
        <taxon>Brassica</taxon>
    </lineage>
</organism>
<evidence type="ECO:0000256" key="1">
    <source>
        <dbReference type="SAM" id="MobiDB-lite"/>
    </source>
</evidence>
<dbReference type="Proteomes" id="UP000032141">
    <property type="component" value="Chromosome C1"/>
</dbReference>
<feature type="region of interest" description="Disordered" evidence="1">
    <location>
        <begin position="174"/>
        <end position="205"/>
    </location>
</feature>
<dbReference type="Gramene" id="Bo1g067290.1">
    <property type="protein sequence ID" value="Bo1g067290.1"/>
    <property type="gene ID" value="Bo1g067290"/>
</dbReference>
<evidence type="ECO:0008006" key="4">
    <source>
        <dbReference type="Google" id="ProtNLM"/>
    </source>
</evidence>
<dbReference type="eggNOG" id="KOG1075">
    <property type="taxonomic scope" value="Eukaryota"/>
</dbReference>
<dbReference type="HOGENOM" id="CLU_646185_0_0_1"/>
<proteinExistence type="predicted"/>
<evidence type="ECO:0000313" key="2">
    <source>
        <dbReference type="EnsemblPlants" id="Bo1g067290.1"/>
    </source>
</evidence>
<protein>
    <recommendedName>
        <fullName evidence="4">Reverse transcriptase zinc-binding domain-containing protein</fullName>
    </recommendedName>
</protein>
<keyword evidence="3" id="KW-1185">Reference proteome</keyword>
<reference evidence="2" key="2">
    <citation type="submission" date="2015-03" db="UniProtKB">
        <authorList>
            <consortium name="EnsemblPlants"/>
        </authorList>
    </citation>
    <scope>IDENTIFICATION</scope>
</reference>
<accession>A0A0D3A8P0</accession>
<evidence type="ECO:0000313" key="3">
    <source>
        <dbReference type="Proteomes" id="UP000032141"/>
    </source>
</evidence>
<dbReference type="EnsemblPlants" id="Bo1g067290.1">
    <property type="protein sequence ID" value="Bo1g067290.1"/>
    <property type="gene ID" value="Bo1g067290"/>
</dbReference>
<sequence>MTKRCFHCLPLTHERPDCPYLREKVRPVFKEVVVSSNGRASNLKDPVGTVPPPGHAVPPGFSPMFPQLAEEERNAALQYVFHSDPTESQARIMRVQQSITDKGAVGARQMPLISHNLKKGKGHVFGYERQRKIGGDVFCSSKYMPFKLSTGLVVSCGADDLEVSSSSSPVGPTVFRIGSSTINHPTGTKSDGKKSRRRPQRWKRLSQTKACVAGDGDGLAGTDDALKKSALVIHGEDTVASAGFSKRKASFSWLTNKLLKLRDVAYPLIHLRIHNGKGCRFWVDNWSPYGKLEDYLEGGRSSLGIPQNTTLASLHHNGSWRLPAARTERQVQVLSFITTIMFNSTSLNQMKTLPPPNKTQSLTLLGWQATIYWIWNERNQHLHANRFRSVDSLFSSIDNRVRNKIQSFRESHPTRCSEMMQLWIR</sequence>
<reference evidence="2 3" key="1">
    <citation type="journal article" date="2014" name="Genome Biol.">
        <title>Transcriptome and methylome profiling reveals relics of genome dominance in the mesopolyploid Brassica oleracea.</title>
        <authorList>
            <person name="Parkin I.A."/>
            <person name="Koh C."/>
            <person name="Tang H."/>
            <person name="Robinson S.J."/>
            <person name="Kagale S."/>
            <person name="Clarke W.E."/>
            <person name="Town C.D."/>
            <person name="Nixon J."/>
            <person name="Krishnakumar V."/>
            <person name="Bidwell S.L."/>
            <person name="Denoeud F."/>
            <person name="Belcram H."/>
            <person name="Links M.G."/>
            <person name="Just J."/>
            <person name="Clarke C."/>
            <person name="Bender T."/>
            <person name="Huebert T."/>
            <person name="Mason A.S."/>
            <person name="Pires J.C."/>
            <person name="Barker G."/>
            <person name="Moore J."/>
            <person name="Walley P.G."/>
            <person name="Manoli S."/>
            <person name="Batley J."/>
            <person name="Edwards D."/>
            <person name="Nelson M.N."/>
            <person name="Wang X."/>
            <person name="Paterson A.H."/>
            <person name="King G."/>
            <person name="Bancroft I."/>
            <person name="Chalhoub B."/>
            <person name="Sharpe A.G."/>
        </authorList>
    </citation>
    <scope>NUCLEOTIDE SEQUENCE</scope>
    <source>
        <strain evidence="2 3">cv. TO1000</strain>
    </source>
</reference>
<name>A0A0D3A8P0_BRAOL</name>
<feature type="compositionally biased region" description="Polar residues" evidence="1">
    <location>
        <begin position="178"/>
        <end position="189"/>
    </location>
</feature>
<dbReference type="AlphaFoldDB" id="A0A0D3A8P0"/>
<feature type="compositionally biased region" description="Basic residues" evidence="1">
    <location>
        <begin position="194"/>
        <end position="205"/>
    </location>
</feature>